<dbReference type="GO" id="GO:0005524">
    <property type="term" value="F:ATP binding"/>
    <property type="evidence" value="ECO:0007669"/>
    <property type="project" value="UniProtKB-KW"/>
</dbReference>
<dbReference type="Proteomes" id="UP000826300">
    <property type="component" value="Chromosome"/>
</dbReference>
<dbReference type="FunFam" id="3.40.50.300:FF:000016">
    <property type="entry name" value="Oligopeptide ABC transporter ATP-binding component"/>
    <property type="match status" value="1"/>
</dbReference>
<dbReference type="InterPro" id="IPR017871">
    <property type="entry name" value="ABC_transporter-like_CS"/>
</dbReference>
<dbReference type="InterPro" id="IPR003439">
    <property type="entry name" value="ABC_transporter-like_ATP-bd"/>
</dbReference>
<dbReference type="GO" id="GO:0005886">
    <property type="term" value="C:plasma membrane"/>
    <property type="evidence" value="ECO:0007669"/>
    <property type="project" value="UniProtKB-SubCell"/>
</dbReference>
<feature type="region of interest" description="Disordered" evidence="6">
    <location>
        <begin position="258"/>
        <end position="279"/>
    </location>
</feature>
<dbReference type="Gene3D" id="3.40.50.300">
    <property type="entry name" value="P-loop containing nucleotide triphosphate hydrolases"/>
    <property type="match status" value="1"/>
</dbReference>
<gene>
    <name evidence="8" type="ORF">JO391_09885</name>
</gene>
<keyword evidence="3" id="KW-0813">Transport</keyword>
<comment type="similarity">
    <text evidence="2">Belongs to the ABC transporter superfamily.</text>
</comment>
<dbReference type="NCBIfam" id="TIGR01727">
    <property type="entry name" value="oligo_HPY"/>
    <property type="match status" value="1"/>
</dbReference>
<sequence>MTLISAENLEVGYPVPGKGLFGRTRVLPIVREATLSLDPGRTLGIVGESGCGKSTLGRGLLRLIEPTAGRVVWQGQDLANLSKDQLRKTRAGMQIIFQDPIAALDPRMTLLKIVSRPLATFEPGLTAAQSRDRAMEALRLVGLPEDFASRYPHELSGGQAQRVGIARAIVGRPSLIVCDEPVSALDVSIQAQVVNLLMDLQERLGLALIFISHNLAVVRHISHEVMVMCLGRVVEQAPRDAFYAKPLHPYSRALMEAVPEPDPRREKGRVGSALQGELPSPLAPPPGCVFATRCPKVQPLCRTDRPALRDMGESRQVACHYPE</sequence>
<evidence type="ECO:0000256" key="3">
    <source>
        <dbReference type="ARBA" id="ARBA00022448"/>
    </source>
</evidence>
<dbReference type="PANTHER" id="PTHR43776">
    <property type="entry name" value="TRANSPORT ATP-BINDING PROTEIN"/>
    <property type="match status" value="1"/>
</dbReference>
<dbReference type="GO" id="GO:0016887">
    <property type="term" value="F:ATP hydrolysis activity"/>
    <property type="evidence" value="ECO:0007669"/>
    <property type="project" value="InterPro"/>
</dbReference>
<dbReference type="GO" id="GO:0015833">
    <property type="term" value="P:peptide transport"/>
    <property type="evidence" value="ECO:0007669"/>
    <property type="project" value="InterPro"/>
</dbReference>
<dbReference type="InterPro" id="IPR050319">
    <property type="entry name" value="ABC_transp_ATP-bind"/>
</dbReference>
<evidence type="ECO:0000256" key="5">
    <source>
        <dbReference type="ARBA" id="ARBA00022840"/>
    </source>
</evidence>
<protein>
    <submittedName>
        <fullName evidence="8">ATP-binding cassette domain-containing protein</fullName>
    </submittedName>
</protein>
<dbReference type="SUPFAM" id="SSF52540">
    <property type="entry name" value="P-loop containing nucleoside triphosphate hydrolases"/>
    <property type="match status" value="1"/>
</dbReference>
<dbReference type="InterPro" id="IPR013563">
    <property type="entry name" value="Oligopep_ABC_C"/>
</dbReference>
<dbReference type="InterPro" id="IPR027417">
    <property type="entry name" value="P-loop_NTPase"/>
</dbReference>
<comment type="subcellular location">
    <subcellularLocation>
        <location evidence="1">Cell inner membrane</location>
        <topology evidence="1">Peripheral membrane protein</topology>
    </subcellularLocation>
</comment>
<reference evidence="8" key="1">
    <citation type="submission" date="2021-02" db="EMBL/GenBank/DDBJ databases">
        <title>Rhodobacter shimadae sp. nov., an aerobic anoxygenic phototrophic bacterium isolated from a hot spring.</title>
        <authorList>
            <person name="Muramatsu S."/>
            <person name="Haruta S."/>
            <person name="Hirose S."/>
            <person name="Hanada S."/>
        </authorList>
    </citation>
    <scope>NUCLEOTIDE SEQUENCE</scope>
    <source>
        <strain evidence="8">N10</strain>
    </source>
</reference>
<dbReference type="RefSeq" id="WP_220664365.1">
    <property type="nucleotide sequence ID" value="NZ_CP069370.1"/>
</dbReference>
<evidence type="ECO:0000256" key="6">
    <source>
        <dbReference type="SAM" id="MobiDB-lite"/>
    </source>
</evidence>
<evidence type="ECO:0000313" key="9">
    <source>
        <dbReference type="Proteomes" id="UP000826300"/>
    </source>
</evidence>
<evidence type="ECO:0000256" key="2">
    <source>
        <dbReference type="ARBA" id="ARBA00005417"/>
    </source>
</evidence>
<evidence type="ECO:0000256" key="4">
    <source>
        <dbReference type="ARBA" id="ARBA00022741"/>
    </source>
</evidence>
<organism evidence="8 9">
    <name type="scientific">Neotabrizicola shimadae</name>
    <dbReference type="NCBI Taxonomy" id="2807096"/>
    <lineage>
        <taxon>Bacteria</taxon>
        <taxon>Pseudomonadati</taxon>
        <taxon>Pseudomonadota</taxon>
        <taxon>Alphaproteobacteria</taxon>
        <taxon>Rhodobacterales</taxon>
        <taxon>Paracoccaceae</taxon>
        <taxon>Neotabrizicola</taxon>
    </lineage>
</organism>
<dbReference type="PROSITE" id="PS00211">
    <property type="entry name" value="ABC_TRANSPORTER_1"/>
    <property type="match status" value="1"/>
</dbReference>
<dbReference type="KEGG" id="nsm:JO391_09885"/>
<name>A0A8G1A063_9RHOB</name>
<dbReference type="SMART" id="SM00382">
    <property type="entry name" value="AAA"/>
    <property type="match status" value="1"/>
</dbReference>
<feature type="domain" description="ABC transporter" evidence="7">
    <location>
        <begin position="15"/>
        <end position="255"/>
    </location>
</feature>
<dbReference type="CDD" id="cd03257">
    <property type="entry name" value="ABC_NikE_OppD_transporters"/>
    <property type="match status" value="1"/>
</dbReference>
<dbReference type="InterPro" id="IPR003593">
    <property type="entry name" value="AAA+_ATPase"/>
</dbReference>
<evidence type="ECO:0000256" key="1">
    <source>
        <dbReference type="ARBA" id="ARBA00004417"/>
    </source>
</evidence>
<dbReference type="Pfam" id="PF08352">
    <property type="entry name" value="oligo_HPY"/>
    <property type="match status" value="1"/>
</dbReference>
<keyword evidence="4" id="KW-0547">Nucleotide-binding</keyword>
<dbReference type="PROSITE" id="PS50893">
    <property type="entry name" value="ABC_TRANSPORTER_2"/>
    <property type="match status" value="1"/>
</dbReference>
<evidence type="ECO:0000313" key="8">
    <source>
        <dbReference type="EMBL" id="QYZ71769.1"/>
    </source>
</evidence>
<keyword evidence="9" id="KW-1185">Reference proteome</keyword>
<proteinExistence type="inferred from homology"/>
<dbReference type="AlphaFoldDB" id="A0A8G1A063"/>
<dbReference type="PANTHER" id="PTHR43776:SF7">
    <property type="entry name" value="D,D-DIPEPTIDE TRANSPORT ATP-BINDING PROTEIN DDPF-RELATED"/>
    <property type="match status" value="1"/>
</dbReference>
<dbReference type="GO" id="GO:0055085">
    <property type="term" value="P:transmembrane transport"/>
    <property type="evidence" value="ECO:0007669"/>
    <property type="project" value="UniProtKB-ARBA"/>
</dbReference>
<keyword evidence="5 8" id="KW-0067">ATP-binding</keyword>
<dbReference type="EMBL" id="CP069370">
    <property type="protein sequence ID" value="QYZ71769.1"/>
    <property type="molecule type" value="Genomic_DNA"/>
</dbReference>
<dbReference type="Pfam" id="PF00005">
    <property type="entry name" value="ABC_tran"/>
    <property type="match status" value="1"/>
</dbReference>
<evidence type="ECO:0000259" key="7">
    <source>
        <dbReference type="PROSITE" id="PS50893"/>
    </source>
</evidence>
<accession>A0A8G1A063</accession>